<reference evidence="1" key="1">
    <citation type="journal article" date="2014" name="Front. Microbiol.">
        <title>High frequency of phylogenetically diverse reductive dehalogenase-homologous genes in deep subseafloor sedimentary metagenomes.</title>
        <authorList>
            <person name="Kawai M."/>
            <person name="Futagami T."/>
            <person name="Toyoda A."/>
            <person name="Takaki Y."/>
            <person name="Nishi S."/>
            <person name="Hori S."/>
            <person name="Arai W."/>
            <person name="Tsubouchi T."/>
            <person name="Morono Y."/>
            <person name="Uchiyama I."/>
            <person name="Ito T."/>
            <person name="Fujiyama A."/>
            <person name="Inagaki F."/>
            <person name="Takami H."/>
        </authorList>
    </citation>
    <scope>NUCLEOTIDE SEQUENCE</scope>
    <source>
        <strain evidence="1">Expedition CK06-06</strain>
    </source>
</reference>
<feature type="non-terminal residue" evidence="1">
    <location>
        <position position="1"/>
    </location>
</feature>
<dbReference type="InterPro" id="IPR027417">
    <property type="entry name" value="P-loop_NTPase"/>
</dbReference>
<name>X1FPW2_9ZZZZ</name>
<dbReference type="AlphaFoldDB" id="X1FPW2"/>
<organism evidence="1">
    <name type="scientific">marine sediment metagenome</name>
    <dbReference type="NCBI Taxonomy" id="412755"/>
    <lineage>
        <taxon>unclassified sequences</taxon>
        <taxon>metagenomes</taxon>
        <taxon>ecological metagenomes</taxon>
    </lineage>
</organism>
<sequence>RIIYQVVAQFESKYPQFQVVCHEDLSLDPIDNFRSLFNSLGLSFSAHARQVIIKASSQDNPGERADKSIYATRLNSQANLNNWKRRLDPDEITRLRSLTKDTAAIYYSEEFWQ</sequence>
<dbReference type="EMBL" id="BARU01022836">
    <property type="protein sequence ID" value="GAH47721.1"/>
    <property type="molecule type" value="Genomic_DNA"/>
</dbReference>
<gene>
    <name evidence="1" type="ORF">S03H2_37147</name>
</gene>
<protein>
    <submittedName>
        <fullName evidence="1">Uncharacterized protein</fullName>
    </submittedName>
</protein>
<comment type="caution">
    <text evidence="1">The sequence shown here is derived from an EMBL/GenBank/DDBJ whole genome shotgun (WGS) entry which is preliminary data.</text>
</comment>
<accession>X1FPW2</accession>
<evidence type="ECO:0000313" key="1">
    <source>
        <dbReference type="EMBL" id="GAH47721.1"/>
    </source>
</evidence>
<dbReference type="SUPFAM" id="SSF52540">
    <property type="entry name" value="P-loop containing nucleoside triphosphate hydrolases"/>
    <property type="match status" value="1"/>
</dbReference>
<proteinExistence type="predicted"/>
<dbReference type="Gene3D" id="3.40.50.300">
    <property type="entry name" value="P-loop containing nucleotide triphosphate hydrolases"/>
    <property type="match status" value="1"/>
</dbReference>